<proteinExistence type="predicted"/>
<feature type="domain" description="Amidohydrolase 3" evidence="1">
    <location>
        <begin position="74"/>
        <end position="512"/>
    </location>
</feature>
<dbReference type="SUPFAM" id="SSF51338">
    <property type="entry name" value="Composite domain of metallo-dependent hydrolases"/>
    <property type="match status" value="1"/>
</dbReference>
<sequence length="532" mass="56442">MIRVAPVVIVAVVAVMPGPRQVAVGQQAQDTNVILRGGTIYDGSGTPGVKADVHIKGDRVAAVGAVGKIDGATVIDAAGLFVCPGFIDLHTHCDTGSPALTDAAGRPNQNYVTQGVTTVVTGNCGSGPVDTAAYFAKLEAGGVGTNVVHQAPHNSVRDKVMGNQNRAPTADELKQMEELVEKALTDGAVGLATGLIYNPGTYARTEEIVALARVVGRHGGLYASHIRNEGGGLLEAIEEAMRIGREGGCRVHVSHIKASGPAVWGKSAAAVALIEGARRKGLAVTADQYPYIASSTSLRATVVPTRYREGTQRDFVKRLDDPVVGPQMTKDIAAALDGRAGGARIQIARYTPKPTWQGKKLDAVADAEGKEPIDIVLEIERNGGAQVVNFGMSEEDVRVYMRQPWVATASDGSTHRPGNTVPHPRSYGTFPRKIGRYAIEEKLLPVELAVRSATGLPADILKLTDRGYLKAGSFADVVVLDPATYRDTATFDRPHQYATGVKWVFVNGRPVVADGRFDPVVLSGRVLRFNRK</sequence>
<dbReference type="InterPro" id="IPR023100">
    <property type="entry name" value="D-aminoacylase_insert_dom_sf"/>
</dbReference>
<dbReference type="Gene3D" id="3.20.20.140">
    <property type="entry name" value="Metal-dependent hydrolases"/>
    <property type="match status" value="1"/>
</dbReference>
<dbReference type="Gene3D" id="3.30.1490.130">
    <property type="entry name" value="D-aminoacylase. Domain 3"/>
    <property type="match status" value="1"/>
</dbReference>
<accession>A0A517XU89</accession>
<dbReference type="CDD" id="cd01297">
    <property type="entry name" value="D-aminoacylase"/>
    <property type="match status" value="1"/>
</dbReference>
<dbReference type="InterPro" id="IPR013108">
    <property type="entry name" value="Amidohydro_3"/>
</dbReference>
<gene>
    <name evidence="2" type="primary">dan_1</name>
    <name evidence="2" type="ORF">ETAA1_30370</name>
</gene>
<dbReference type="PANTHER" id="PTHR11647:SF1">
    <property type="entry name" value="COLLAPSIN RESPONSE MEDIATOR PROTEIN"/>
    <property type="match status" value="1"/>
</dbReference>
<evidence type="ECO:0000313" key="3">
    <source>
        <dbReference type="Proteomes" id="UP000319576"/>
    </source>
</evidence>
<protein>
    <submittedName>
        <fullName evidence="2">D-aminoacylase</fullName>
        <ecNumber evidence="2">3.5.1.81</ecNumber>
    </submittedName>
</protein>
<keyword evidence="2" id="KW-0378">Hydrolase</keyword>
<dbReference type="InterPro" id="IPR032466">
    <property type="entry name" value="Metal_Hydrolase"/>
</dbReference>
<dbReference type="InterPro" id="IPR050378">
    <property type="entry name" value="Metallo-dep_Hydrolases_sf"/>
</dbReference>
<dbReference type="AlphaFoldDB" id="A0A517XU89"/>
<dbReference type="EC" id="3.5.1.81" evidence="2"/>
<dbReference type="Gene3D" id="2.30.40.10">
    <property type="entry name" value="Urease, subunit C, domain 1"/>
    <property type="match status" value="1"/>
</dbReference>
<keyword evidence="3" id="KW-1185">Reference proteome</keyword>
<dbReference type="RefSeq" id="WP_238389447.1">
    <property type="nucleotide sequence ID" value="NZ_CP036273.1"/>
</dbReference>
<evidence type="ECO:0000259" key="1">
    <source>
        <dbReference type="Pfam" id="PF07969"/>
    </source>
</evidence>
<evidence type="ECO:0000313" key="2">
    <source>
        <dbReference type="EMBL" id="QDU21073.1"/>
    </source>
</evidence>
<dbReference type="Pfam" id="PF07969">
    <property type="entry name" value="Amidohydro_3"/>
    <property type="match status" value="1"/>
</dbReference>
<dbReference type="GO" id="GO:0047420">
    <property type="term" value="F:N-acyl-D-amino-acid deacylase activity"/>
    <property type="evidence" value="ECO:0007669"/>
    <property type="project" value="UniProtKB-EC"/>
</dbReference>
<dbReference type="EMBL" id="CP036273">
    <property type="protein sequence ID" value="QDU21073.1"/>
    <property type="molecule type" value="Genomic_DNA"/>
</dbReference>
<dbReference type="Proteomes" id="UP000319576">
    <property type="component" value="Chromosome"/>
</dbReference>
<dbReference type="PANTHER" id="PTHR11647">
    <property type="entry name" value="HYDRANTOINASE/DIHYDROPYRIMIDINASE FAMILY MEMBER"/>
    <property type="match status" value="1"/>
</dbReference>
<reference evidence="2 3" key="1">
    <citation type="submission" date="2019-02" db="EMBL/GenBank/DDBJ databases">
        <title>Deep-cultivation of Planctomycetes and their phenomic and genomic characterization uncovers novel biology.</title>
        <authorList>
            <person name="Wiegand S."/>
            <person name="Jogler M."/>
            <person name="Boedeker C."/>
            <person name="Pinto D."/>
            <person name="Vollmers J."/>
            <person name="Rivas-Marin E."/>
            <person name="Kohn T."/>
            <person name="Peeters S.H."/>
            <person name="Heuer A."/>
            <person name="Rast P."/>
            <person name="Oberbeckmann S."/>
            <person name="Bunk B."/>
            <person name="Jeske O."/>
            <person name="Meyerdierks A."/>
            <person name="Storesund J.E."/>
            <person name="Kallscheuer N."/>
            <person name="Luecker S."/>
            <person name="Lage O.M."/>
            <person name="Pohl T."/>
            <person name="Merkel B.J."/>
            <person name="Hornburger P."/>
            <person name="Mueller R.-W."/>
            <person name="Bruemmer F."/>
            <person name="Labrenz M."/>
            <person name="Spormann A.M."/>
            <person name="Op den Camp H."/>
            <person name="Overmann J."/>
            <person name="Amann R."/>
            <person name="Jetten M.S.M."/>
            <person name="Mascher T."/>
            <person name="Medema M.H."/>
            <person name="Devos D.P."/>
            <person name="Kaster A.-K."/>
            <person name="Ovreas L."/>
            <person name="Rohde M."/>
            <person name="Galperin M.Y."/>
            <person name="Jogler C."/>
        </authorList>
    </citation>
    <scope>NUCLEOTIDE SEQUENCE [LARGE SCALE GENOMIC DNA]</scope>
    <source>
        <strain evidence="2 3">ETA_A1</strain>
    </source>
</reference>
<dbReference type="InterPro" id="IPR011059">
    <property type="entry name" value="Metal-dep_hydrolase_composite"/>
</dbReference>
<dbReference type="SUPFAM" id="SSF51556">
    <property type="entry name" value="Metallo-dependent hydrolases"/>
    <property type="match status" value="1"/>
</dbReference>
<organism evidence="2 3">
    <name type="scientific">Urbifossiella limnaea</name>
    <dbReference type="NCBI Taxonomy" id="2528023"/>
    <lineage>
        <taxon>Bacteria</taxon>
        <taxon>Pseudomonadati</taxon>
        <taxon>Planctomycetota</taxon>
        <taxon>Planctomycetia</taxon>
        <taxon>Gemmatales</taxon>
        <taxon>Gemmataceae</taxon>
        <taxon>Urbifossiella</taxon>
    </lineage>
</organism>
<dbReference type="KEGG" id="uli:ETAA1_30370"/>
<name>A0A517XU89_9BACT</name>